<reference evidence="14 15" key="1">
    <citation type="journal article" date="2018" name="Proc. Natl. Acad. Sci. U.S.A.">
        <title>Draft genome sequence of Camellia sinensis var. sinensis provides insights into the evolution of the tea genome and tea quality.</title>
        <authorList>
            <person name="Wei C."/>
            <person name="Yang H."/>
            <person name="Wang S."/>
            <person name="Zhao J."/>
            <person name="Liu C."/>
            <person name="Gao L."/>
            <person name="Xia E."/>
            <person name="Lu Y."/>
            <person name="Tai Y."/>
            <person name="She G."/>
            <person name="Sun J."/>
            <person name="Cao H."/>
            <person name="Tong W."/>
            <person name="Gao Q."/>
            <person name="Li Y."/>
            <person name="Deng W."/>
            <person name="Jiang X."/>
            <person name="Wang W."/>
            <person name="Chen Q."/>
            <person name="Zhang S."/>
            <person name="Li H."/>
            <person name="Wu J."/>
            <person name="Wang P."/>
            <person name="Li P."/>
            <person name="Shi C."/>
            <person name="Zheng F."/>
            <person name="Jian J."/>
            <person name="Huang B."/>
            <person name="Shan D."/>
            <person name="Shi M."/>
            <person name="Fang C."/>
            <person name="Yue Y."/>
            <person name="Li F."/>
            <person name="Li D."/>
            <person name="Wei S."/>
            <person name="Han B."/>
            <person name="Jiang C."/>
            <person name="Yin Y."/>
            <person name="Xia T."/>
            <person name="Zhang Z."/>
            <person name="Bennetzen J.L."/>
            <person name="Zhao S."/>
            <person name="Wan X."/>
        </authorList>
    </citation>
    <scope>NUCLEOTIDE SEQUENCE [LARGE SCALE GENOMIC DNA]</scope>
    <source>
        <strain evidence="15">cv. Shuchazao</strain>
        <tissue evidence="14">Leaf</tissue>
    </source>
</reference>
<evidence type="ECO:0000256" key="3">
    <source>
        <dbReference type="ARBA" id="ARBA00022448"/>
    </source>
</evidence>
<keyword evidence="3" id="KW-0813">Transport</keyword>
<keyword evidence="8 11" id="KW-0472">Membrane</keyword>
<feature type="transmembrane region" description="Helical" evidence="11">
    <location>
        <begin position="445"/>
        <end position="466"/>
    </location>
</feature>
<accession>A0A4S4DD62</accession>
<evidence type="ECO:0008006" key="16">
    <source>
        <dbReference type="Google" id="ProtNLM"/>
    </source>
</evidence>
<dbReference type="GO" id="GO:0000822">
    <property type="term" value="F:inositol hexakisphosphate binding"/>
    <property type="evidence" value="ECO:0007669"/>
    <property type="project" value="TreeGrafter"/>
</dbReference>
<feature type="domain" description="SPX" evidence="13">
    <location>
        <begin position="1"/>
        <end position="279"/>
    </location>
</feature>
<evidence type="ECO:0000256" key="8">
    <source>
        <dbReference type="ARBA" id="ARBA00023136"/>
    </source>
</evidence>
<evidence type="ECO:0000259" key="13">
    <source>
        <dbReference type="PROSITE" id="PS51382"/>
    </source>
</evidence>
<feature type="domain" description="EXS" evidence="12">
    <location>
        <begin position="479"/>
        <end position="637"/>
    </location>
</feature>
<comment type="caution">
    <text evidence="14">The sequence shown here is derived from an EMBL/GenBank/DDBJ whole genome shotgun (WGS) entry which is preliminary data.</text>
</comment>
<gene>
    <name evidence="14" type="ORF">TEA_004010</name>
</gene>
<dbReference type="InterPro" id="IPR004342">
    <property type="entry name" value="EXS_C"/>
</dbReference>
<sequence length="637" mass="74038">MKFGKEFASQMVQEWQEAYMAYNYLKTLLKDISHFRQRNASSPNIARTPKGSLKRRLSLYRAFSGLTSRCNNLRLSPKKNNEGEVILVSAVQEEGSPEGNYYETMFLMSSDEGGEYELVFFRRLDDEFNKVIKFYREKVKELIKEAEELNKKMNALIALRIKVDKPVIVSTTSQEINEIRSHMDAIQEVEMSTEGTMEDEPETSISTLKNIIMSSKSDLSFSKQELRKVEEKMRQAFIEFYQKLRLLKSYCFLNQLAFSKIMKKYDKQDRVLDTSLPVNLVLPQVTRLMERVESTFIMHFSNGNRKKGINTLRPQARRERHRVTYFLGKNMTYITETWLLLSSYKQDLLKSEARGQYMENIFPLCSLFGYIVLHMIMYAGNTYFWKRFRINYPFLFGFKLGTELGYGEVLLLGSGLAILTLAGVISNLDMDMDPRIRSFRTITELVPLGLVTLVFLKTFCPFNIVYRSNRFFLIKCAFHCLCAPLYKVTLPDFFLADQFTSQCLRRLFEEGNYMHALNTLKYCSTTVAIVMRTGNDQKWGKIWKIMAGSSSAVATLASTYWDIVIDWGLMRRNSRNPWLRDKLLISNKSVYFVAIVLDVMLRLAWMQSVLGFYEAPFLHRTAVIAIVACLEIIHRGI</sequence>
<comment type="similarity">
    <text evidence="2">Belongs to the SYG1 (TC 2.A.94) family.</text>
</comment>
<keyword evidence="5" id="KW-0592">Phosphate transport</keyword>
<dbReference type="GO" id="GO:0016036">
    <property type="term" value="P:cellular response to phosphate starvation"/>
    <property type="evidence" value="ECO:0007669"/>
    <property type="project" value="TreeGrafter"/>
</dbReference>
<evidence type="ECO:0000256" key="10">
    <source>
        <dbReference type="SAM" id="Coils"/>
    </source>
</evidence>
<dbReference type="GO" id="GO:0006817">
    <property type="term" value="P:phosphate ion transport"/>
    <property type="evidence" value="ECO:0007669"/>
    <property type="project" value="UniProtKB-KW"/>
</dbReference>
<keyword evidence="6 11" id="KW-0812">Transmembrane</keyword>
<keyword evidence="7 11" id="KW-1133">Transmembrane helix</keyword>
<feature type="transmembrane region" description="Helical" evidence="11">
    <location>
        <begin position="361"/>
        <end position="384"/>
    </location>
</feature>
<dbReference type="GO" id="GO:0005886">
    <property type="term" value="C:plasma membrane"/>
    <property type="evidence" value="ECO:0007669"/>
    <property type="project" value="UniProtKB-SubCell"/>
</dbReference>
<dbReference type="Pfam" id="PF03124">
    <property type="entry name" value="EXS"/>
    <property type="match status" value="1"/>
</dbReference>
<feature type="transmembrane region" description="Helical" evidence="11">
    <location>
        <begin position="404"/>
        <end position="425"/>
    </location>
</feature>
<evidence type="ECO:0000256" key="9">
    <source>
        <dbReference type="ARBA" id="ARBA00043939"/>
    </source>
</evidence>
<evidence type="ECO:0000256" key="5">
    <source>
        <dbReference type="ARBA" id="ARBA00022592"/>
    </source>
</evidence>
<evidence type="ECO:0000256" key="4">
    <source>
        <dbReference type="ARBA" id="ARBA00022475"/>
    </source>
</evidence>
<keyword evidence="10" id="KW-0175">Coiled coil</keyword>
<evidence type="ECO:0000259" key="12">
    <source>
        <dbReference type="PROSITE" id="PS51380"/>
    </source>
</evidence>
<dbReference type="PROSITE" id="PS51380">
    <property type="entry name" value="EXS"/>
    <property type="match status" value="1"/>
</dbReference>
<dbReference type="EMBL" id="SDRB02011664">
    <property type="protein sequence ID" value="THG00515.1"/>
    <property type="molecule type" value="Genomic_DNA"/>
</dbReference>
<dbReference type="InterPro" id="IPR034092">
    <property type="entry name" value="PHO1_SPX"/>
</dbReference>
<dbReference type="AlphaFoldDB" id="A0A4S4DD62"/>
<evidence type="ECO:0000256" key="1">
    <source>
        <dbReference type="ARBA" id="ARBA00004651"/>
    </source>
</evidence>
<dbReference type="Pfam" id="PF03105">
    <property type="entry name" value="SPX"/>
    <property type="match status" value="1"/>
</dbReference>
<dbReference type="GO" id="GO:0005802">
    <property type="term" value="C:trans-Golgi network"/>
    <property type="evidence" value="ECO:0007669"/>
    <property type="project" value="TreeGrafter"/>
</dbReference>
<feature type="coiled-coil region" evidence="10">
    <location>
        <begin position="132"/>
        <end position="159"/>
    </location>
</feature>
<evidence type="ECO:0000256" key="2">
    <source>
        <dbReference type="ARBA" id="ARBA00009665"/>
    </source>
</evidence>
<dbReference type="PANTHER" id="PTHR10783:SF124">
    <property type="entry name" value="PHOSPHATE TRANSPORTER PHO1 HOMOLOG 9"/>
    <property type="match status" value="1"/>
</dbReference>
<protein>
    <recommendedName>
        <fullName evidence="16">SPX domain-containing protein</fullName>
    </recommendedName>
</protein>
<evidence type="ECO:0000256" key="11">
    <source>
        <dbReference type="SAM" id="Phobius"/>
    </source>
</evidence>
<dbReference type="InterPro" id="IPR004331">
    <property type="entry name" value="SPX_dom"/>
</dbReference>
<comment type="subcellular location">
    <subcellularLocation>
        <location evidence="1">Cell membrane</location>
        <topology evidence="1">Multi-pass membrane protein</topology>
    </subcellularLocation>
</comment>
<dbReference type="CDD" id="cd14476">
    <property type="entry name" value="SPX_PHO1_like"/>
    <property type="match status" value="1"/>
</dbReference>
<dbReference type="STRING" id="542762.A0A4S4DD62"/>
<evidence type="ECO:0000256" key="6">
    <source>
        <dbReference type="ARBA" id="ARBA00022692"/>
    </source>
</evidence>
<evidence type="ECO:0000313" key="15">
    <source>
        <dbReference type="Proteomes" id="UP000306102"/>
    </source>
</evidence>
<keyword evidence="15" id="KW-1185">Reference proteome</keyword>
<comment type="function">
    <text evidence="9">May transport inorganic phosphate (Pi).</text>
</comment>
<organism evidence="14 15">
    <name type="scientific">Camellia sinensis var. sinensis</name>
    <name type="common">China tea</name>
    <dbReference type="NCBI Taxonomy" id="542762"/>
    <lineage>
        <taxon>Eukaryota</taxon>
        <taxon>Viridiplantae</taxon>
        <taxon>Streptophyta</taxon>
        <taxon>Embryophyta</taxon>
        <taxon>Tracheophyta</taxon>
        <taxon>Spermatophyta</taxon>
        <taxon>Magnoliopsida</taxon>
        <taxon>eudicotyledons</taxon>
        <taxon>Gunneridae</taxon>
        <taxon>Pentapetalae</taxon>
        <taxon>asterids</taxon>
        <taxon>Ericales</taxon>
        <taxon>Theaceae</taxon>
        <taxon>Camellia</taxon>
    </lineage>
</organism>
<dbReference type="Proteomes" id="UP000306102">
    <property type="component" value="Unassembled WGS sequence"/>
</dbReference>
<feature type="transmembrane region" description="Helical" evidence="11">
    <location>
        <begin position="617"/>
        <end position="633"/>
    </location>
</feature>
<feature type="transmembrane region" description="Helical" evidence="11">
    <location>
        <begin position="589"/>
        <end position="605"/>
    </location>
</feature>
<dbReference type="PROSITE" id="PS51382">
    <property type="entry name" value="SPX"/>
    <property type="match status" value="1"/>
</dbReference>
<dbReference type="PANTHER" id="PTHR10783">
    <property type="entry name" value="XENOTROPIC AND POLYTROPIC RETROVIRUS RECEPTOR 1-RELATED"/>
    <property type="match status" value="1"/>
</dbReference>
<evidence type="ECO:0000313" key="14">
    <source>
        <dbReference type="EMBL" id="THG00515.1"/>
    </source>
</evidence>
<evidence type="ECO:0000256" key="7">
    <source>
        <dbReference type="ARBA" id="ARBA00022989"/>
    </source>
</evidence>
<proteinExistence type="inferred from homology"/>
<keyword evidence="4" id="KW-1003">Cell membrane</keyword>
<name>A0A4S4DD62_CAMSN</name>